<comment type="function">
    <text evidence="7">Catalyzes the glycosylation of 4,4'-diaponeurosporenoate, i.e. the esterification of glucose at the C1'' position with the carboxyl group of 4,4'-diaponeurosporenic acid, to form glycosyl-4,4'-diaponeurosporenoate. This is a step in the biosynthesis of staphyloxanthin, an orange pigment present in most staphylococci strains.</text>
</comment>
<evidence type="ECO:0000256" key="6">
    <source>
        <dbReference type="ARBA" id="ARBA00023136"/>
    </source>
</evidence>
<evidence type="ECO:0000256" key="2">
    <source>
        <dbReference type="ARBA" id="ARBA00022475"/>
    </source>
</evidence>
<reference evidence="12 13" key="1">
    <citation type="submission" date="2017-10" db="EMBL/GenBank/DDBJ databases">
        <title>FDA dAtabase for Regulatory Grade micrObial Sequences (FDA-ARGOS): Supporting development and validation of Infectious Disease Dx tests.</title>
        <authorList>
            <person name="Campos J."/>
            <person name="Goldberg B."/>
            <person name="Tallon L.J."/>
            <person name="Sadzewicz L."/>
            <person name="Sengamalay N."/>
            <person name="Ott S."/>
            <person name="Godinez A."/>
            <person name="Nagaraj S."/>
            <person name="Vyas G."/>
            <person name="Aluvathingal J."/>
            <person name="Nadendla S."/>
            <person name="Geyer C."/>
            <person name="Nandy P."/>
            <person name="Hobson J."/>
            <person name="Sichtig H."/>
        </authorList>
    </citation>
    <scope>NUCLEOTIDE SEQUENCE [LARGE SCALE GENOMIC DNA]</scope>
    <source>
        <strain evidence="12 13">FDAARGOS_185</strain>
    </source>
</reference>
<comment type="caution">
    <text evidence="12">The sequence shown here is derived from an EMBL/GenBank/DDBJ whole genome shotgun (WGS) entry which is preliminary data.</text>
</comment>
<dbReference type="PANTHER" id="PTHR43646:SF2">
    <property type="entry name" value="GLYCOSYLTRANSFERASE 2-LIKE DOMAIN-CONTAINING PROTEIN"/>
    <property type="match status" value="1"/>
</dbReference>
<keyword evidence="6" id="KW-0472">Membrane</keyword>
<evidence type="ECO:0000256" key="5">
    <source>
        <dbReference type="ARBA" id="ARBA00022746"/>
    </source>
</evidence>
<comment type="subcellular location">
    <subcellularLocation>
        <location evidence="1">Cell membrane</location>
    </subcellularLocation>
</comment>
<keyword evidence="4 12" id="KW-0808">Transferase</keyword>
<comment type="similarity">
    <text evidence="9">Belongs to the glycosyltransferase 2 family. CrtQ subfamily.</text>
</comment>
<evidence type="ECO:0000256" key="4">
    <source>
        <dbReference type="ARBA" id="ARBA00022679"/>
    </source>
</evidence>
<dbReference type="InterPro" id="IPR026461">
    <property type="entry name" value="Trfase_2_rSAM/seldom_assoc"/>
</dbReference>
<organism evidence="12 13">
    <name type="scientific">Enterococcus avium</name>
    <name type="common">Streptococcus avium</name>
    <dbReference type="NCBI Taxonomy" id="33945"/>
    <lineage>
        <taxon>Bacteria</taxon>
        <taxon>Bacillati</taxon>
        <taxon>Bacillota</taxon>
        <taxon>Bacilli</taxon>
        <taxon>Lactobacillales</taxon>
        <taxon>Enterococcaceae</taxon>
        <taxon>Enterococcus</taxon>
    </lineage>
</organism>
<name>A0A4P8KGU3_ENTAV</name>
<dbReference type="InterPro" id="IPR029044">
    <property type="entry name" value="Nucleotide-diphossugar_trans"/>
</dbReference>
<dbReference type="RefSeq" id="WP_049220215.1">
    <property type="nucleotide sequence ID" value="NZ_CABGUH010000005.1"/>
</dbReference>
<dbReference type="SUPFAM" id="SSF53448">
    <property type="entry name" value="Nucleotide-diphospho-sugar transferases"/>
    <property type="match status" value="1"/>
</dbReference>
<protein>
    <recommendedName>
        <fullName evidence="10">4,4'-diaponeurosporenoate glycosyltransferase</fullName>
    </recommendedName>
</protein>
<keyword evidence="5" id="KW-0125">Carotenoid biosynthesis</keyword>
<dbReference type="InterPro" id="IPR001173">
    <property type="entry name" value="Glyco_trans_2-like"/>
</dbReference>
<dbReference type="AlphaFoldDB" id="A0A4P8KGU3"/>
<dbReference type="NCBIfam" id="TIGR04283">
    <property type="entry name" value="glyco_like_mftF"/>
    <property type="match status" value="1"/>
</dbReference>
<feature type="domain" description="Glycosyltransferase 2-like" evidence="11">
    <location>
        <begin position="4"/>
        <end position="126"/>
    </location>
</feature>
<dbReference type="GeneID" id="69568225"/>
<proteinExistence type="inferred from homology"/>
<evidence type="ECO:0000256" key="9">
    <source>
        <dbReference type="ARBA" id="ARBA00038120"/>
    </source>
</evidence>
<keyword evidence="2" id="KW-1003">Cell membrane</keyword>
<dbReference type="CDD" id="cd02522">
    <property type="entry name" value="GT_2_like_a"/>
    <property type="match status" value="1"/>
</dbReference>
<evidence type="ECO:0000256" key="3">
    <source>
        <dbReference type="ARBA" id="ARBA00022676"/>
    </source>
</evidence>
<evidence type="ECO:0000256" key="1">
    <source>
        <dbReference type="ARBA" id="ARBA00004236"/>
    </source>
</evidence>
<evidence type="ECO:0000256" key="7">
    <source>
        <dbReference type="ARBA" id="ARBA00037281"/>
    </source>
</evidence>
<dbReference type="Proteomes" id="UP000316316">
    <property type="component" value="Unassembled WGS sequence"/>
</dbReference>
<keyword evidence="3" id="KW-0328">Glycosyltransferase</keyword>
<dbReference type="PANTHER" id="PTHR43646">
    <property type="entry name" value="GLYCOSYLTRANSFERASE"/>
    <property type="match status" value="1"/>
</dbReference>
<accession>A0A4P8KGU3</accession>
<evidence type="ECO:0000256" key="10">
    <source>
        <dbReference type="ARBA" id="ARBA00040345"/>
    </source>
</evidence>
<sequence length="227" mass="26220">MLISIIIPTLNEETNLENLLRQLNQLKKKIPFEIIVVDGGSQDSTAAIASDYAQVYQLKEGNRGTQLKLGVEKSHGDILWFLHSDSRLDNQSDILAQIHRAVANKNNSAGFLKLSFDSTELFYRYLARTSTLRAKYLGLIFGDQGLFTTRENYERAGGFETVPLMEDWRLSRRLRKLGKFYYLPVTITTSARRFRKGKLKVHLRMHKIKLLYLLGMSPEKLAERYYK</sequence>
<dbReference type="Gene3D" id="3.90.550.10">
    <property type="entry name" value="Spore Coat Polysaccharide Biosynthesis Protein SpsA, Chain A"/>
    <property type="match status" value="1"/>
</dbReference>
<comment type="pathway">
    <text evidence="8">Carotenoid biosynthesis; staphyloxanthin biosynthesis; staphyloxanthin from farnesyl diphosphate: step 4/5.</text>
</comment>
<gene>
    <name evidence="12" type="ORF">AUF17_07050</name>
</gene>
<dbReference type="EMBL" id="PDXQ01000001">
    <property type="protein sequence ID" value="TRZ33852.1"/>
    <property type="molecule type" value="Genomic_DNA"/>
</dbReference>
<dbReference type="GO" id="GO:0016117">
    <property type="term" value="P:carotenoid biosynthetic process"/>
    <property type="evidence" value="ECO:0007669"/>
    <property type="project" value="UniProtKB-KW"/>
</dbReference>
<evidence type="ECO:0000256" key="8">
    <source>
        <dbReference type="ARBA" id="ARBA00037904"/>
    </source>
</evidence>
<evidence type="ECO:0000313" key="12">
    <source>
        <dbReference type="EMBL" id="TRZ33852.1"/>
    </source>
</evidence>
<evidence type="ECO:0000259" key="11">
    <source>
        <dbReference type="Pfam" id="PF00535"/>
    </source>
</evidence>
<dbReference type="GO" id="GO:0005886">
    <property type="term" value="C:plasma membrane"/>
    <property type="evidence" value="ECO:0007669"/>
    <property type="project" value="UniProtKB-SubCell"/>
</dbReference>
<evidence type="ECO:0000313" key="13">
    <source>
        <dbReference type="Proteomes" id="UP000316316"/>
    </source>
</evidence>
<dbReference type="Pfam" id="PF00535">
    <property type="entry name" value="Glycos_transf_2"/>
    <property type="match status" value="1"/>
</dbReference>
<dbReference type="GO" id="GO:0016757">
    <property type="term" value="F:glycosyltransferase activity"/>
    <property type="evidence" value="ECO:0007669"/>
    <property type="project" value="UniProtKB-KW"/>
</dbReference>